<organism evidence="2 3">
    <name type="scientific">Triticum urartu</name>
    <name type="common">Red wild einkorn</name>
    <name type="synonym">Crithodium urartu</name>
    <dbReference type="NCBI Taxonomy" id="4572"/>
    <lineage>
        <taxon>Eukaryota</taxon>
        <taxon>Viridiplantae</taxon>
        <taxon>Streptophyta</taxon>
        <taxon>Embryophyta</taxon>
        <taxon>Tracheophyta</taxon>
        <taxon>Spermatophyta</taxon>
        <taxon>Magnoliopsida</taxon>
        <taxon>Liliopsida</taxon>
        <taxon>Poales</taxon>
        <taxon>Poaceae</taxon>
        <taxon>BOP clade</taxon>
        <taxon>Pooideae</taxon>
        <taxon>Triticodae</taxon>
        <taxon>Triticeae</taxon>
        <taxon>Triticinae</taxon>
        <taxon>Triticum</taxon>
    </lineage>
</organism>
<reference evidence="2" key="2">
    <citation type="submission" date="2018-03" db="EMBL/GenBank/DDBJ databases">
        <title>The Triticum urartu genome reveals the dynamic nature of wheat genome evolution.</title>
        <authorList>
            <person name="Ling H."/>
            <person name="Ma B."/>
            <person name="Shi X."/>
            <person name="Liu H."/>
            <person name="Dong L."/>
            <person name="Sun H."/>
            <person name="Cao Y."/>
            <person name="Gao Q."/>
            <person name="Zheng S."/>
            <person name="Li Y."/>
            <person name="Yu Y."/>
            <person name="Du H."/>
            <person name="Qi M."/>
            <person name="Li Y."/>
            <person name="Yu H."/>
            <person name="Cui Y."/>
            <person name="Wang N."/>
            <person name="Chen C."/>
            <person name="Wu H."/>
            <person name="Zhao Y."/>
            <person name="Zhang J."/>
            <person name="Li Y."/>
            <person name="Zhou W."/>
            <person name="Zhang B."/>
            <person name="Hu W."/>
            <person name="Eijk M."/>
            <person name="Tang J."/>
            <person name="Witsenboer H."/>
            <person name="Zhao S."/>
            <person name="Li Z."/>
            <person name="Zhang A."/>
            <person name="Wang D."/>
            <person name="Liang C."/>
        </authorList>
    </citation>
    <scope>NUCLEOTIDE SEQUENCE [LARGE SCALE GENOMIC DNA]</scope>
    <source>
        <strain evidence="2">cv. G1812</strain>
    </source>
</reference>
<feature type="compositionally biased region" description="Polar residues" evidence="1">
    <location>
        <begin position="157"/>
        <end position="187"/>
    </location>
</feature>
<proteinExistence type="predicted"/>
<evidence type="ECO:0000313" key="2">
    <source>
        <dbReference type="EnsemblPlants" id="TuG1812G0100001848.01.T01"/>
    </source>
</evidence>
<feature type="compositionally biased region" description="Low complexity" evidence="1">
    <location>
        <begin position="246"/>
        <end position="267"/>
    </location>
</feature>
<dbReference type="AlphaFoldDB" id="A0A8R7JYF3"/>
<protein>
    <submittedName>
        <fullName evidence="2">Uncharacterized protein</fullName>
    </submittedName>
</protein>
<name>A0A8R7JYF3_TRIUA</name>
<reference evidence="2" key="3">
    <citation type="submission" date="2022-06" db="UniProtKB">
        <authorList>
            <consortium name="EnsemblPlants"/>
        </authorList>
    </citation>
    <scope>IDENTIFICATION</scope>
</reference>
<dbReference type="EnsemblPlants" id="TuG1812G0100001848.01.T01">
    <property type="protein sequence ID" value="TuG1812G0100001848.01.T01"/>
    <property type="gene ID" value="TuG1812G0100001848.01"/>
</dbReference>
<evidence type="ECO:0000256" key="1">
    <source>
        <dbReference type="SAM" id="MobiDB-lite"/>
    </source>
</evidence>
<dbReference type="Gramene" id="TuG1812G0100001848.01.T01">
    <property type="protein sequence ID" value="TuG1812G0100001848.01.T01"/>
    <property type="gene ID" value="TuG1812G0100001848.01"/>
</dbReference>
<sequence length="267" mass="28481">MRFGGAWPCISRPPRPPSLYLNSRVLNQRCPPLVVGHGAAATGLEHPVIPIDCFFLPFQIPLGHIAAILLGRQYGAAGCRDRACSPVAQGSWSDVQCSAVLFTLPQCSSPADVLTHRRSTAPPPPTVPCSPVRGCTQHAPPVPCSPKCGCKQHTTHSQAHLSPSPHTRQVLSISHKSLQWRTRSSPSCARPSPDSARSATRRSPDSSALSPATSCNFFVRIRDGSAPVHHPWCRCCYCNLATGGLSSSSPVSSTTSSCYRSISSPTK</sequence>
<feature type="region of interest" description="Disordered" evidence="1">
    <location>
        <begin position="245"/>
        <end position="267"/>
    </location>
</feature>
<keyword evidence="3" id="KW-1185">Reference proteome</keyword>
<evidence type="ECO:0000313" key="3">
    <source>
        <dbReference type="Proteomes" id="UP000015106"/>
    </source>
</evidence>
<dbReference type="Proteomes" id="UP000015106">
    <property type="component" value="Chromosome 1"/>
</dbReference>
<reference evidence="3" key="1">
    <citation type="journal article" date="2013" name="Nature">
        <title>Draft genome of the wheat A-genome progenitor Triticum urartu.</title>
        <authorList>
            <person name="Ling H.Q."/>
            <person name="Zhao S."/>
            <person name="Liu D."/>
            <person name="Wang J."/>
            <person name="Sun H."/>
            <person name="Zhang C."/>
            <person name="Fan H."/>
            <person name="Li D."/>
            <person name="Dong L."/>
            <person name="Tao Y."/>
            <person name="Gao C."/>
            <person name="Wu H."/>
            <person name="Li Y."/>
            <person name="Cui Y."/>
            <person name="Guo X."/>
            <person name="Zheng S."/>
            <person name="Wang B."/>
            <person name="Yu K."/>
            <person name="Liang Q."/>
            <person name="Yang W."/>
            <person name="Lou X."/>
            <person name="Chen J."/>
            <person name="Feng M."/>
            <person name="Jian J."/>
            <person name="Zhang X."/>
            <person name="Luo G."/>
            <person name="Jiang Y."/>
            <person name="Liu J."/>
            <person name="Wang Z."/>
            <person name="Sha Y."/>
            <person name="Zhang B."/>
            <person name="Wu H."/>
            <person name="Tang D."/>
            <person name="Shen Q."/>
            <person name="Xue P."/>
            <person name="Zou S."/>
            <person name="Wang X."/>
            <person name="Liu X."/>
            <person name="Wang F."/>
            <person name="Yang Y."/>
            <person name="An X."/>
            <person name="Dong Z."/>
            <person name="Zhang K."/>
            <person name="Zhang X."/>
            <person name="Luo M.C."/>
            <person name="Dvorak J."/>
            <person name="Tong Y."/>
            <person name="Wang J."/>
            <person name="Yang H."/>
            <person name="Li Z."/>
            <person name="Wang D."/>
            <person name="Zhang A."/>
            <person name="Wang J."/>
        </authorList>
    </citation>
    <scope>NUCLEOTIDE SEQUENCE</scope>
    <source>
        <strain evidence="3">cv. G1812</strain>
    </source>
</reference>
<accession>A0A8R7JYF3</accession>
<feature type="region of interest" description="Disordered" evidence="1">
    <location>
        <begin position="157"/>
        <end position="210"/>
    </location>
</feature>